<name>A0ACA9PLV0_9GLOM</name>
<dbReference type="Proteomes" id="UP000789920">
    <property type="component" value="Unassembled WGS sequence"/>
</dbReference>
<protein>
    <submittedName>
        <fullName evidence="1">11738_t:CDS:1</fullName>
    </submittedName>
</protein>
<evidence type="ECO:0000313" key="2">
    <source>
        <dbReference type="Proteomes" id="UP000789920"/>
    </source>
</evidence>
<proteinExistence type="predicted"/>
<evidence type="ECO:0000313" key="1">
    <source>
        <dbReference type="EMBL" id="CAG8710578.1"/>
    </source>
</evidence>
<accession>A0ACA9PLV0</accession>
<organism evidence="1 2">
    <name type="scientific">Racocetra persica</name>
    <dbReference type="NCBI Taxonomy" id="160502"/>
    <lineage>
        <taxon>Eukaryota</taxon>
        <taxon>Fungi</taxon>
        <taxon>Fungi incertae sedis</taxon>
        <taxon>Mucoromycota</taxon>
        <taxon>Glomeromycotina</taxon>
        <taxon>Glomeromycetes</taxon>
        <taxon>Diversisporales</taxon>
        <taxon>Gigasporaceae</taxon>
        <taxon>Racocetra</taxon>
    </lineage>
</organism>
<gene>
    <name evidence="1" type="ORF">RPERSI_LOCUS10509</name>
</gene>
<comment type="caution">
    <text evidence="1">The sequence shown here is derived from an EMBL/GenBank/DDBJ whole genome shotgun (WGS) entry which is preliminary data.</text>
</comment>
<sequence>MGSPTAWNVSDISEHLEVDELKENMMHEQIEKSIDDFLITRIKFLNSSENEKNYMDFENLGESMPRSSKNEKAEIY</sequence>
<reference evidence="1" key="1">
    <citation type="submission" date="2021-06" db="EMBL/GenBank/DDBJ databases">
        <authorList>
            <person name="Kallberg Y."/>
            <person name="Tangrot J."/>
            <person name="Rosling A."/>
        </authorList>
    </citation>
    <scope>NUCLEOTIDE SEQUENCE</scope>
    <source>
        <strain evidence="1">MA461A</strain>
    </source>
</reference>
<dbReference type="EMBL" id="CAJVQC010020865">
    <property type="protein sequence ID" value="CAG8710578.1"/>
    <property type="molecule type" value="Genomic_DNA"/>
</dbReference>
<keyword evidence="2" id="KW-1185">Reference proteome</keyword>